<keyword evidence="11" id="KW-1185">Reference proteome</keyword>
<dbReference type="GO" id="GO:0003724">
    <property type="term" value="F:RNA helicase activity"/>
    <property type="evidence" value="ECO:0007669"/>
    <property type="project" value="InterPro"/>
</dbReference>
<protein>
    <submittedName>
        <fullName evidence="10">DEAD/DEAH box helicase domain-containing protein</fullName>
    </submittedName>
</protein>
<feature type="domain" description="Helicase C-terminal" evidence="8">
    <location>
        <begin position="1112"/>
        <end position="1256"/>
    </location>
</feature>
<feature type="region of interest" description="Disordered" evidence="6">
    <location>
        <begin position="2042"/>
        <end position="2061"/>
    </location>
</feature>
<feature type="compositionally biased region" description="Basic and acidic residues" evidence="6">
    <location>
        <begin position="1735"/>
        <end position="1759"/>
    </location>
</feature>
<dbReference type="PROSITE" id="PS51194">
    <property type="entry name" value="HELICASE_CTER"/>
    <property type="match status" value="1"/>
</dbReference>
<dbReference type="InterPro" id="IPR011545">
    <property type="entry name" value="DEAD/DEAH_box_helicase_dom"/>
</dbReference>
<dbReference type="GO" id="GO:0005829">
    <property type="term" value="C:cytosol"/>
    <property type="evidence" value="ECO:0007669"/>
    <property type="project" value="TreeGrafter"/>
</dbReference>
<feature type="region of interest" description="Disordered" evidence="6">
    <location>
        <begin position="273"/>
        <end position="314"/>
    </location>
</feature>
<feature type="compositionally biased region" description="Basic and acidic residues" evidence="6">
    <location>
        <begin position="871"/>
        <end position="891"/>
    </location>
</feature>
<dbReference type="GO" id="GO:0005524">
    <property type="term" value="F:ATP binding"/>
    <property type="evidence" value="ECO:0007669"/>
    <property type="project" value="UniProtKB-KW"/>
</dbReference>
<feature type="compositionally biased region" description="Low complexity" evidence="6">
    <location>
        <begin position="41"/>
        <end position="58"/>
    </location>
</feature>
<evidence type="ECO:0000259" key="8">
    <source>
        <dbReference type="PROSITE" id="PS51194"/>
    </source>
</evidence>
<feature type="compositionally biased region" description="Basic and acidic residues" evidence="6">
    <location>
        <begin position="949"/>
        <end position="964"/>
    </location>
</feature>
<keyword evidence="3 10" id="KW-0347">Helicase</keyword>
<feature type="compositionally biased region" description="Basic and acidic residues" evidence="6">
    <location>
        <begin position="444"/>
        <end position="478"/>
    </location>
</feature>
<dbReference type="InterPro" id="IPR014014">
    <property type="entry name" value="RNA_helicase_DEAD_Q_motif"/>
</dbReference>
<accession>A0A7J6K210</accession>
<dbReference type="GO" id="GO:0016787">
    <property type="term" value="F:hydrolase activity"/>
    <property type="evidence" value="ECO:0007669"/>
    <property type="project" value="UniProtKB-KW"/>
</dbReference>
<feature type="compositionally biased region" description="Basic and acidic residues" evidence="6">
    <location>
        <begin position="1812"/>
        <end position="1858"/>
    </location>
</feature>
<feature type="region of interest" description="Disordered" evidence="6">
    <location>
        <begin position="404"/>
        <end position="552"/>
    </location>
</feature>
<feature type="compositionally biased region" description="Low complexity" evidence="6">
    <location>
        <begin position="1370"/>
        <end position="1406"/>
    </location>
</feature>
<keyword evidence="4" id="KW-0067">ATP-binding</keyword>
<dbReference type="VEuPathDB" id="ToxoDB:TGME49_256900"/>
<feature type="compositionally biased region" description="Basic and acidic residues" evidence="6">
    <location>
        <begin position="759"/>
        <end position="779"/>
    </location>
</feature>
<feature type="domain" description="Helicase ATP-binding" evidence="7">
    <location>
        <begin position="224"/>
        <end position="633"/>
    </location>
</feature>
<comment type="caution">
    <text evidence="10">The sequence shown here is derived from an EMBL/GenBank/DDBJ whole genome shotgun (WGS) entry which is preliminary data.</text>
</comment>
<dbReference type="GO" id="GO:0003676">
    <property type="term" value="F:nucleic acid binding"/>
    <property type="evidence" value="ECO:0007669"/>
    <property type="project" value="InterPro"/>
</dbReference>
<dbReference type="PROSITE" id="PS51192">
    <property type="entry name" value="HELICASE_ATP_BIND_1"/>
    <property type="match status" value="1"/>
</dbReference>
<dbReference type="InterPro" id="IPR001650">
    <property type="entry name" value="Helicase_C-like"/>
</dbReference>
<organism evidence="10 11">
    <name type="scientific">Toxoplasma gondii</name>
    <dbReference type="NCBI Taxonomy" id="5811"/>
    <lineage>
        <taxon>Eukaryota</taxon>
        <taxon>Sar</taxon>
        <taxon>Alveolata</taxon>
        <taxon>Apicomplexa</taxon>
        <taxon>Conoidasida</taxon>
        <taxon>Coccidia</taxon>
        <taxon>Eucoccidiorida</taxon>
        <taxon>Eimeriorina</taxon>
        <taxon>Sarcocystidae</taxon>
        <taxon>Toxoplasma</taxon>
    </lineage>
</organism>
<dbReference type="Proteomes" id="UP000557509">
    <property type="component" value="Unassembled WGS sequence"/>
</dbReference>
<dbReference type="PANTHER" id="PTHR47959">
    <property type="entry name" value="ATP-DEPENDENT RNA HELICASE RHLE-RELATED"/>
    <property type="match status" value="1"/>
</dbReference>
<dbReference type="SUPFAM" id="SSF52540">
    <property type="entry name" value="P-loop containing nucleoside triphosphate hydrolases"/>
    <property type="match status" value="2"/>
</dbReference>
<dbReference type="CDD" id="cd18787">
    <property type="entry name" value="SF2_C_DEAD"/>
    <property type="match status" value="1"/>
</dbReference>
<dbReference type="SMART" id="SM00490">
    <property type="entry name" value="HELICc"/>
    <property type="match status" value="1"/>
</dbReference>
<dbReference type="InterPro" id="IPR014001">
    <property type="entry name" value="Helicase_ATP-bd"/>
</dbReference>
<evidence type="ECO:0000256" key="6">
    <source>
        <dbReference type="SAM" id="MobiDB-lite"/>
    </source>
</evidence>
<feature type="compositionally biased region" description="Low complexity" evidence="6">
    <location>
        <begin position="1043"/>
        <end position="1062"/>
    </location>
</feature>
<evidence type="ECO:0000256" key="1">
    <source>
        <dbReference type="ARBA" id="ARBA00022741"/>
    </source>
</evidence>
<dbReference type="Pfam" id="PF00271">
    <property type="entry name" value="Helicase_C"/>
    <property type="match status" value="1"/>
</dbReference>
<feature type="compositionally biased region" description="Basic and acidic residues" evidence="6">
    <location>
        <begin position="539"/>
        <end position="552"/>
    </location>
</feature>
<evidence type="ECO:0000256" key="3">
    <source>
        <dbReference type="ARBA" id="ARBA00022806"/>
    </source>
</evidence>
<feature type="compositionally biased region" description="Acidic residues" evidence="6">
    <location>
        <begin position="858"/>
        <end position="870"/>
    </location>
</feature>
<keyword evidence="1" id="KW-0547">Nucleotide-binding</keyword>
<dbReference type="PANTHER" id="PTHR47959:SF1">
    <property type="entry name" value="ATP-DEPENDENT RNA HELICASE DBPA"/>
    <property type="match status" value="1"/>
</dbReference>
<evidence type="ECO:0000313" key="11">
    <source>
        <dbReference type="Proteomes" id="UP000557509"/>
    </source>
</evidence>
<feature type="compositionally biased region" description="Low complexity" evidence="6">
    <location>
        <begin position="273"/>
        <end position="297"/>
    </location>
</feature>
<name>A0A7J6K210_TOXGO</name>
<feature type="region of interest" description="Disordered" evidence="6">
    <location>
        <begin position="1724"/>
        <end position="1759"/>
    </location>
</feature>
<feature type="region of interest" description="Disordered" evidence="6">
    <location>
        <begin position="1795"/>
        <end position="1858"/>
    </location>
</feature>
<dbReference type="PROSITE" id="PS51195">
    <property type="entry name" value="Q_MOTIF"/>
    <property type="match status" value="1"/>
</dbReference>
<keyword evidence="2" id="KW-0378">Hydrolase</keyword>
<dbReference type="Pfam" id="PF00270">
    <property type="entry name" value="DEAD"/>
    <property type="match status" value="2"/>
</dbReference>
<dbReference type="SMART" id="SM00487">
    <property type="entry name" value="DEXDc"/>
    <property type="match status" value="1"/>
</dbReference>
<feature type="compositionally biased region" description="Polar residues" evidence="6">
    <location>
        <begin position="180"/>
        <end position="194"/>
    </location>
</feature>
<feature type="compositionally biased region" description="Basic and acidic residues" evidence="6">
    <location>
        <begin position="1985"/>
        <end position="2000"/>
    </location>
</feature>
<feature type="compositionally biased region" description="Basic and acidic residues" evidence="6">
    <location>
        <begin position="899"/>
        <end position="941"/>
    </location>
</feature>
<feature type="region of interest" description="Disordered" evidence="6">
    <location>
        <begin position="1573"/>
        <end position="1594"/>
    </location>
</feature>
<feature type="compositionally biased region" description="Polar residues" evidence="6">
    <location>
        <begin position="1505"/>
        <end position="1517"/>
    </location>
</feature>
<feature type="region of interest" description="Disordered" evidence="6">
    <location>
        <begin position="818"/>
        <end position="1064"/>
    </location>
</feature>
<dbReference type="Gene3D" id="3.40.50.300">
    <property type="entry name" value="P-loop containing nucleotide triphosphate hydrolases"/>
    <property type="match status" value="3"/>
</dbReference>
<dbReference type="InterPro" id="IPR027417">
    <property type="entry name" value="P-loop_NTPase"/>
</dbReference>
<feature type="short sequence motif" description="Q motif" evidence="5">
    <location>
        <begin position="193"/>
        <end position="221"/>
    </location>
</feature>
<feature type="region of interest" description="Disordered" evidence="6">
    <location>
        <begin position="1258"/>
        <end position="1476"/>
    </location>
</feature>
<dbReference type="CDD" id="cd00268">
    <property type="entry name" value="DEADc"/>
    <property type="match status" value="1"/>
</dbReference>
<evidence type="ECO:0000256" key="5">
    <source>
        <dbReference type="PROSITE-ProRule" id="PRU00552"/>
    </source>
</evidence>
<feature type="compositionally biased region" description="Low complexity" evidence="6">
    <location>
        <begin position="837"/>
        <end position="848"/>
    </location>
</feature>
<feature type="compositionally biased region" description="Basic and acidic residues" evidence="6">
    <location>
        <begin position="1012"/>
        <end position="1022"/>
    </location>
</feature>
<feature type="compositionally biased region" description="Polar residues" evidence="6">
    <location>
        <begin position="1445"/>
        <end position="1458"/>
    </location>
</feature>
<feature type="region of interest" description="Disordered" evidence="6">
    <location>
        <begin position="30"/>
        <end position="107"/>
    </location>
</feature>
<sequence length="2103" mass="224876">MEGEEAAGVSSPAAVEETRRCVVRLAPRIDGRGFPRINGQSDEASSVGEASSSAGDAVQPLPSEAEDQPPEEEDESGVSLLDLVLPDAGHRARLSPETADGESAGQTRFQLPLLLSDRVAQRATPPHLPAQRSVDVQQSRTELSAGEALGARTPQTPGEGRGQRERARKGREDEGERAQESQTESPGESPSTLLFSDFNLHADLLKSLARMKLHVPAPVQCAAIPPALEGRDLIVQAKSGTGKTVAFCLGLLQRVVEEVEKCQRDVALESEVSSPRIRHSSSSSPSAAAPSSPEFPSGGVPGASPRSAGSACADAGSRTRNAAVGFGLVVTPTRELAVQIANEMGRLAWCLRPIVRVACLFGGRPLSVCQQQLRVKPHVLVTTPGRLLSLLRNKGTQKVLAGWPCTCSTARGPPPREPPRGAEDGEERGEDAAKATAEDAGEDAGERRDGAPDEETGGDKEQSGGGEERGAEIQRDSSVEESPVESWRESEKSQDLKLAENSQESRREAMATEKTEDEPSSPPDERAKTAAPGETEISCSREEGKKAKKKRNEETRFCRTCRRLSAAARLKRQMRMFVLDEADLLLDHFFRPQIRSLLTSLLVRRTQLLAFSATFPSPLLSFLEDLVESLDARSIAAQRERLAKSSSESQRQRALAFVAAHAEARRRGENARAVVEGFLAGSRGGGRVEGEEGVRAERRTEAEVAFLSGEAQSEVERGLPSENDGELEGVMEISGSGAQQEARATDDESEADQEGEDAPEVRTESSSRKREANAVERETQTPPEDGTKPADANETTDAQDCLCEPRVFQKILLCSSRIVHEPKSAAAPLGGTRSRTAAEAAQAIAAALAEKRSSGDSSEADAENEAEDAAPGEREGEGDSRRDREEGERRWAVGVGREMATEERDAGRGADRLEEEKRRDAESRGHAEIREKMKEEQKRQLVVEGGDGGEWRGQEESGAKKSDNPGETELSMTNGCKSKNSVFVGGDQKRQTGTDETEGHASLLVETTAASESRDEVGEKTKAANTTTSSGREPNNFCHEANGRQSPGRSPSASSAFSSAAQTESKRSSLHLSGGLAKPRVPSPLLVGLHYALLVVPDQPTVVRELGAKVQVLLRVLATLPFRQAVVFCNSFDSGAQVANCLNQLGVAALYTSARLRQEDRVRALLSLKRVGCRVLVCSDVISRGIDAAGVDLTVNVDLPMDSQTFLHRSGRAGRFGGNGFCVSISTENERPCWEYLAASFKISLHTSLESLEALARQQALAHGGGDEDDAEREEAPPSPPKSSGPVASQIREEPTTACSGRPRENSESFGDVQKAERTLELPVQASAGAPSPGRDLAESVREAPETQSCLASSPSPQRDEATSTKALDSPSSAGAASPRGCPSSVSSSASVAFSSPSSPSVSPSSTCLRPDSTPSGRLHGSRDASPQSSHTHAWAARPPPQEAPVSQSSQNESWSGQRDQRRDVPGDTTVCPDSLMKKSAIVSTGSAPADALSSPLHSVAQRLVSSLTDSSRQASSTRRDVSMSAHAEDETEGRSFRHVVLLSVPLLGYCVNETSVLGSLPSPLSPIPPPYASSSPHVRASSPSSSAASSSSSVVASCASPPPAGVKSSMFPCWFLNVEKRAASKADLTDDLTAAVRDEAVLRAAPPQLAWTIACAFPDGANMTEVTLHEREVVYVAFPSRLCQQAPSAVESFAAHSDLSPALPSRRSSPLAAVLFPDARMHAGGARAPGGGAGREEDGSSRCSRKAERKGETRGEGERVEGVELVEVMLTKRSASKFSALVGLSTQAVWQDSGAVHDPPEATAFLSSDRGAQKTRREMAEDRGEKRSEQAEGGAKEVLRQATDSEERRESDLMDRDTAKACKERAEQGEPVERGEGSELLVLAMRAADAETFFQICFEHFTAKSSAKRLEKESNSPHTAHPVFFPSVASAHSFSSPASCAVSRTPAELCSASLREQRAEQKSEAYAVSSSSAGSLSLSNHGRSAMDIREEETKSDKRYQGNVSASIDAEAMFALFRLGCAALERESRLFAQTHFQKAEEERETASSVAESETDPQCMRGRNESIRESIREMKSLHALLWATCTYTQRGKATCTEERRRREG</sequence>
<evidence type="ECO:0000256" key="4">
    <source>
        <dbReference type="ARBA" id="ARBA00022840"/>
    </source>
</evidence>
<feature type="compositionally biased region" description="Basic and acidic residues" evidence="6">
    <location>
        <begin position="1336"/>
        <end position="1345"/>
    </location>
</feature>
<feature type="region of interest" description="Disordered" evidence="6">
    <location>
        <begin position="1974"/>
        <end position="2000"/>
    </location>
</feature>
<proteinExistence type="predicted"/>
<gene>
    <name evidence="10" type="ORF">TGRH88_072830</name>
</gene>
<reference evidence="10 11" key="1">
    <citation type="submission" date="2020-03" db="EMBL/GenBank/DDBJ databases">
        <title>Genome sequence of Toxoplasma gondii RH-88 strain.</title>
        <authorList>
            <person name="Lorenzi H.A."/>
            <person name="Venepally P."/>
            <person name="Rozenberg A."/>
            <person name="Sibley D."/>
        </authorList>
    </citation>
    <scope>NUCLEOTIDE SEQUENCE [LARGE SCALE GENOMIC DNA]</scope>
    <source>
        <strain evidence="10 11">RH-88</strain>
    </source>
</reference>
<evidence type="ECO:0000259" key="9">
    <source>
        <dbReference type="PROSITE" id="PS51195"/>
    </source>
</evidence>
<feature type="compositionally biased region" description="Acidic residues" evidence="6">
    <location>
        <begin position="747"/>
        <end position="758"/>
    </location>
</feature>
<feature type="region of interest" description="Disordered" evidence="6">
    <location>
        <begin position="1505"/>
        <end position="1535"/>
    </location>
</feature>
<feature type="domain" description="DEAD-box RNA helicase Q" evidence="9">
    <location>
        <begin position="193"/>
        <end position="221"/>
    </location>
</feature>
<feature type="region of interest" description="Disordered" evidence="6">
    <location>
        <begin position="704"/>
        <end position="801"/>
    </location>
</feature>
<feature type="compositionally biased region" description="Polar residues" evidence="6">
    <location>
        <begin position="970"/>
        <end position="981"/>
    </location>
</feature>
<dbReference type="InterPro" id="IPR050079">
    <property type="entry name" value="DEAD_box_RNA_helicase"/>
</dbReference>
<feature type="compositionally biased region" description="Basic and acidic residues" evidence="6">
    <location>
        <begin position="1518"/>
        <end position="1535"/>
    </location>
</feature>
<evidence type="ECO:0000313" key="10">
    <source>
        <dbReference type="EMBL" id="KAF4641473.1"/>
    </source>
</evidence>
<feature type="region of interest" description="Disordered" evidence="6">
    <location>
        <begin position="124"/>
        <end position="194"/>
    </location>
</feature>
<dbReference type="InterPro" id="IPR044742">
    <property type="entry name" value="DEAD/DEAH_RhlB"/>
</dbReference>
<dbReference type="EMBL" id="JAAUHK010000194">
    <property type="protein sequence ID" value="KAF4641473.1"/>
    <property type="molecule type" value="Genomic_DNA"/>
</dbReference>
<feature type="compositionally biased region" description="Basic and acidic residues" evidence="6">
    <location>
        <begin position="161"/>
        <end position="179"/>
    </location>
</feature>
<feature type="compositionally biased region" description="Polar residues" evidence="6">
    <location>
        <begin position="1023"/>
        <end position="1033"/>
    </location>
</feature>
<feature type="compositionally biased region" description="Polar residues" evidence="6">
    <location>
        <begin position="1346"/>
        <end position="1357"/>
    </location>
</feature>
<feature type="compositionally biased region" description="Basic and acidic residues" evidence="6">
    <location>
        <begin position="987"/>
        <end position="999"/>
    </location>
</feature>
<evidence type="ECO:0000259" key="7">
    <source>
        <dbReference type="PROSITE" id="PS51192"/>
    </source>
</evidence>
<feature type="compositionally biased region" description="Basic and acidic residues" evidence="6">
    <location>
        <begin position="486"/>
        <end position="514"/>
    </location>
</feature>
<evidence type="ECO:0000256" key="2">
    <source>
        <dbReference type="ARBA" id="ARBA00022801"/>
    </source>
</evidence>
<feature type="compositionally biased region" description="Acidic residues" evidence="6">
    <location>
        <begin position="64"/>
        <end position="76"/>
    </location>
</feature>